<dbReference type="RefSeq" id="WP_088352747.1">
    <property type="nucleotide sequence ID" value="NZ_CP061813.1"/>
</dbReference>
<proteinExistence type="predicted"/>
<dbReference type="AlphaFoldDB" id="A0A7L8ADP8"/>
<evidence type="ECO:0000313" key="1">
    <source>
        <dbReference type="EMBL" id="QOD60044.1"/>
    </source>
</evidence>
<sequence length="76" mass="8963">MENEKYIKGFNDVYLLKQYKPQLIENLLNISSSSDYIQGLKDGGLTYYQKKIKSRTQDLNKIKYLKNKGQEKGLER</sequence>
<gene>
    <name evidence="1" type="ORF">H9I45_11910</name>
</gene>
<dbReference type="OrthoDB" id="798537at2"/>
<dbReference type="KEGG" id="phal:H9I45_11910"/>
<dbReference type="EMBL" id="CP061813">
    <property type="protein sequence ID" value="QOD60044.1"/>
    <property type="molecule type" value="Genomic_DNA"/>
</dbReference>
<accession>A0A7L8ADP8</accession>
<name>A0A7L8ADP8_9FLAO</name>
<protein>
    <submittedName>
        <fullName evidence="1">Uncharacterized protein</fullName>
    </submittedName>
</protein>
<organism evidence="1 2">
    <name type="scientific">Polaribacter haliotis</name>
    <dbReference type="NCBI Taxonomy" id="1888915"/>
    <lineage>
        <taxon>Bacteria</taxon>
        <taxon>Pseudomonadati</taxon>
        <taxon>Bacteroidota</taxon>
        <taxon>Flavobacteriia</taxon>
        <taxon>Flavobacteriales</taxon>
        <taxon>Flavobacteriaceae</taxon>
    </lineage>
</organism>
<evidence type="ECO:0000313" key="2">
    <source>
        <dbReference type="Proteomes" id="UP000516764"/>
    </source>
</evidence>
<dbReference type="Proteomes" id="UP000516764">
    <property type="component" value="Chromosome"/>
</dbReference>
<reference evidence="1 2" key="1">
    <citation type="journal article" date="2016" name="Int. J. Syst. Evol. Microbiol.">
        <title>Polaribacter haliotis sp. nov., isolated from the gut of abalone Haliotis discus hannai.</title>
        <authorList>
            <person name="Kim Y.O."/>
            <person name="Park I.S."/>
            <person name="Park S."/>
            <person name="Nam B.H."/>
            <person name="Park J.M."/>
            <person name="Kim D.G."/>
            <person name="Yoon J.H."/>
        </authorList>
    </citation>
    <scope>NUCLEOTIDE SEQUENCE [LARGE SCALE GENOMIC DNA]</scope>
    <source>
        <strain evidence="1 2">KCTC 52418</strain>
    </source>
</reference>
<keyword evidence="2" id="KW-1185">Reference proteome</keyword>